<dbReference type="InterPro" id="IPR036397">
    <property type="entry name" value="RNaseH_sf"/>
</dbReference>
<evidence type="ECO:0000256" key="1">
    <source>
        <dbReference type="ARBA" id="ARBA00022670"/>
    </source>
</evidence>
<dbReference type="InterPro" id="IPR029472">
    <property type="entry name" value="Copia-like_N"/>
</dbReference>
<evidence type="ECO:0000256" key="2">
    <source>
        <dbReference type="SAM" id="MobiDB-lite"/>
    </source>
</evidence>
<dbReference type="Proteomes" id="UP000585474">
    <property type="component" value="Unassembled WGS sequence"/>
</dbReference>
<keyword evidence="7" id="KW-1185">Reference proteome</keyword>
<dbReference type="OrthoDB" id="1750639at2759"/>
<dbReference type="PANTHER" id="PTHR42648:SF28">
    <property type="entry name" value="TRANSPOSON-ENCODED PROTEIN WITH RIBONUCLEASE H-LIKE AND RETROVIRUS ZINC FINGER-LIKE DOMAINS"/>
    <property type="match status" value="1"/>
</dbReference>
<dbReference type="GO" id="GO:0003676">
    <property type="term" value="F:nucleic acid binding"/>
    <property type="evidence" value="ECO:0007669"/>
    <property type="project" value="InterPro"/>
</dbReference>
<keyword evidence="1" id="KW-0645">Protease</keyword>
<dbReference type="GO" id="GO:0006508">
    <property type="term" value="P:proteolysis"/>
    <property type="evidence" value="ECO:0007669"/>
    <property type="project" value="UniProtKB-KW"/>
</dbReference>
<dbReference type="EMBL" id="BJWL01000001">
    <property type="protein sequence ID" value="GFY81649.1"/>
    <property type="molecule type" value="Genomic_DNA"/>
</dbReference>
<dbReference type="SUPFAM" id="SSF53098">
    <property type="entry name" value="Ribonuclease H-like"/>
    <property type="match status" value="1"/>
</dbReference>
<dbReference type="Gene3D" id="3.30.420.10">
    <property type="entry name" value="Ribonuclease H-like superfamily/Ribonuclease H"/>
    <property type="match status" value="1"/>
</dbReference>
<evidence type="ECO:0000313" key="6">
    <source>
        <dbReference type="EMBL" id="GFY81649.1"/>
    </source>
</evidence>
<dbReference type="GO" id="GO:0008233">
    <property type="term" value="F:peptidase activity"/>
    <property type="evidence" value="ECO:0007669"/>
    <property type="project" value="UniProtKB-KW"/>
</dbReference>
<dbReference type="InterPro" id="IPR039537">
    <property type="entry name" value="Retrotran_Ty1/copia-like"/>
</dbReference>
<keyword evidence="1" id="KW-0378">Hydrolase</keyword>
<gene>
    <name evidence="6" type="ORF">Acr_01g0014570</name>
</gene>
<feature type="compositionally biased region" description="Low complexity" evidence="2">
    <location>
        <begin position="335"/>
        <end position="344"/>
    </location>
</feature>
<evidence type="ECO:0000313" key="7">
    <source>
        <dbReference type="Proteomes" id="UP000585474"/>
    </source>
</evidence>
<comment type="caution">
    <text evidence="6">The sequence shown here is derived from an EMBL/GenBank/DDBJ whole genome shotgun (WGS) entry which is preliminary data.</text>
</comment>
<dbReference type="PANTHER" id="PTHR42648">
    <property type="entry name" value="TRANSPOSASE, PUTATIVE-RELATED"/>
    <property type="match status" value="1"/>
</dbReference>
<feature type="domain" description="Retrotransposon Copia-like N-terminal" evidence="3">
    <location>
        <begin position="29"/>
        <end position="69"/>
    </location>
</feature>
<proteinExistence type="predicted"/>
<protein>
    <submittedName>
        <fullName evidence="6">Uncharacterized protein</fullName>
    </submittedName>
</protein>
<dbReference type="Pfam" id="PF14244">
    <property type="entry name" value="Retrotran_gag_3"/>
    <property type="match status" value="1"/>
</dbReference>
<sequence length="411" mass="45870">MADSLKEVAPTHMVPSPVLVSLSHSQPTQHITSVLLNGKNFHAWSRSFQLYPSRKRKTRWILGKEPKPAEAPTALLGKSGHPTWILDSGANNHMTGELATFTSPVTSVNQSVCIADGSSIPIRSQGDARLSSDITLSSVYHDLSSKKIFGRGYERDGLYYFGDPLPSHVWGPSPVTALSQHRYYVTFIDDYTRCTWVYLMRNKSELSVKNRHIISVVRCLLRGMGVPKYFWHMAVLTATYLINRTPNRVLQGKAPLHILQPTSTLFPIIPRVFGCTCFVQNRSPTRTKLDDKAVRCIFLGYSSMSKGYRCYDPITRHMYHSLDVTFLETVPFFSDSTPSPDPGSEILAANDPIPPRPLPILEPPSSPTTPNGSLPPFASQDPSPRAQNLFTFLFHLLNLSLNPSSKIPIKH</sequence>
<dbReference type="AlphaFoldDB" id="A0A7J0E6S7"/>
<evidence type="ECO:0000259" key="5">
    <source>
        <dbReference type="Pfam" id="PF25597"/>
    </source>
</evidence>
<feature type="domain" description="Retroviral polymerase SH3-like" evidence="5">
    <location>
        <begin position="275"/>
        <end position="337"/>
    </location>
</feature>
<feature type="domain" description="Retrovirus-related Pol polyprotein from transposon TNT 1-94-like beta-barrel" evidence="4">
    <location>
        <begin position="84"/>
        <end position="141"/>
    </location>
</feature>
<organism evidence="6 7">
    <name type="scientific">Actinidia rufa</name>
    <dbReference type="NCBI Taxonomy" id="165716"/>
    <lineage>
        <taxon>Eukaryota</taxon>
        <taxon>Viridiplantae</taxon>
        <taxon>Streptophyta</taxon>
        <taxon>Embryophyta</taxon>
        <taxon>Tracheophyta</taxon>
        <taxon>Spermatophyta</taxon>
        <taxon>Magnoliopsida</taxon>
        <taxon>eudicotyledons</taxon>
        <taxon>Gunneridae</taxon>
        <taxon>Pentapetalae</taxon>
        <taxon>asterids</taxon>
        <taxon>Ericales</taxon>
        <taxon>Actinidiaceae</taxon>
        <taxon>Actinidia</taxon>
    </lineage>
</organism>
<dbReference type="Pfam" id="PF25597">
    <property type="entry name" value="SH3_retrovirus"/>
    <property type="match status" value="1"/>
</dbReference>
<dbReference type="InterPro" id="IPR054722">
    <property type="entry name" value="PolX-like_BBD"/>
</dbReference>
<dbReference type="InterPro" id="IPR057670">
    <property type="entry name" value="SH3_retrovirus"/>
</dbReference>
<evidence type="ECO:0000259" key="4">
    <source>
        <dbReference type="Pfam" id="PF22936"/>
    </source>
</evidence>
<dbReference type="InterPro" id="IPR012337">
    <property type="entry name" value="RNaseH-like_sf"/>
</dbReference>
<evidence type="ECO:0000259" key="3">
    <source>
        <dbReference type="Pfam" id="PF14244"/>
    </source>
</evidence>
<feature type="region of interest" description="Disordered" evidence="2">
    <location>
        <begin position="335"/>
        <end position="383"/>
    </location>
</feature>
<feature type="compositionally biased region" description="Pro residues" evidence="2">
    <location>
        <begin position="352"/>
        <end position="367"/>
    </location>
</feature>
<accession>A0A7J0E6S7</accession>
<dbReference type="Pfam" id="PF22936">
    <property type="entry name" value="Pol_BBD"/>
    <property type="match status" value="1"/>
</dbReference>
<name>A0A7J0E6S7_9ERIC</name>
<reference evidence="6 7" key="1">
    <citation type="submission" date="2019-07" db="EMBL/GenBank/DDBJ databases">
        <title>De Novo Assembly of kiwifruit Actinidia rufa.</title>
        <authorList>
            <person name="Sugita-Konishi S."/>
            <person name="Sato K."/>
            <person name="Mori E."/>
            <person name="Abe Y."/>
            <person name="Kisaki G."/>
            <person name="Hamano K."/>
            <person name="Suezawa K."/>
            <person name="Otani M."/>
            <person name="Fukuda T."/>
            <person name="Manabe T."/>
            <person name="Gomi K."/>
            <person name="Tabuchi M."/>
            <person name="Akimitsu K."/>
            <person name="Kataoka I."/>
        </authorList>
    </citation>
    <scope>NUCLEOTIDE SEQUENCE [LARGE SCALE GENOMIC DNA]</scope>
    <source>
        <strain evidence="7">cv. Fuchu</strain>
    </source>
</reference>